<dbReference type="Gene3D" id="1.25.40.10">
    <property type="entry name" value="Tetratricopeptide repeat domain"/>
    <property type="match status" value="1"/>
</dbReference>
<accession>A0A852V1L9</accession>
<dbReference type="SUPFAM" id="SSF48452">
    <property type="entry name" value="TPR-like"/>
    <property type="match status" value="1"/>
</dbReference>
<dbReference type="EMBL" id="JACCCO010000003">
    <property type="protein sequence ID" value="NYF43767.1"/>
    <property type="molecule type" value="Genomic_DNA"/>
</dbReference>
<keyword evidence="2" id="KW-1185">Reference proteome</keyword>
<reference evidence="1 2" key="1">
    <citation type="submission" date="2020-07" db="EMBL/GenBank/DDBJ databases">
        <title>Sequencing the genomes of 1000 actinobacteria strains.</title>
        <authorList>
            <person name="Klenk H.-P."/>
        </authorList>
    </citation>
    <scope>NUCLEOTIDE SEQUENCE [LARGE SCALE GENOMIC DNA]</scope>
    <source>
        <strain evidence="1 2">DSM 45763</strain>
    </source>
</reference>
<dbReference type="Proteomes" id="UP000576393">
    <property type="component" value="Unassembled WGS sequence"/>
</dbReference>
<protein>
    <submittedName>
        <fullName evidence="1">Tetratricopeptide (TPR) repeat protein</fullName>
    </submittedName>
</protein>
<evidence type="ECO:0000313" key="1">
    <source>
        <dbReference type="EMBL" id="NYF43767.1"/>
    </source>
</evidence>
<sequence length="411" mass="44391">MPKFAYHRDDSVSFGELRFTGPRVLDTAELARRWRAWIDLGDADPAPLRSRHAVHLARMLTGEAEEAAPNWFATVSVTSSRYQVVAQARAVEHRCERPAGLAGRLRTPRWQALVTALERWPALPPARRVVVVALLTQLGFHRHVVSLVGTLTAAADPLSQQLAYEASRAAYQLNRASPVPGRVFGWLAENAARPALRTLAALQLVSTRSRGGGDRAEAARWLAAARRAADGLDAEPDWLAHLVTSRYHRAAALHELSGGDREPVVEHMRLALSHDEDMARCAPDPVRAHYRAENRGLVLEAHLKLDTLTGEASAPADAVAQLSALDPVDPEPLYAVGAYLAGRGDWEGAREAFRRAAGSGTLRGAMAAAAAADCSERLGRPGDAEEDRLLCLDLDPAARLAARPGPAGEGR</sequence>
<dbReference type="AlphaFoldDB" id="A0A852V1L9"/>
<comment type="caution">
    <text evidence="1">The sequence shown here is derived from an EMBL/GenBank/DDBJ whole genome shotgun (WGS) entry which is preliminary data.</text>
</comment>
<dbReference type="RefSeq" id="WP_179827474.1">
    <property type="nucleotide sequence ID" value="NZ_JACCCO010000003.1"/>
</dbReference>
<name>A0A852V1L9_9ACTN</name>
<evidence type="ECO:0000313" key="2">
    <source>
        <dbReference type="Proteomes" id="UP000576393"/>
    </source>
</evidence>
<proteinExistence type="predicted"/>
<organism evidence="1 2">
    <name type="scientific">Streptosporangium sandarakinum</name>
    <dbReference type="NCBI Taxonomy" id="1260955"/>
    <lineage>
        <taxon>Bacteria</taxon>
        <taxon>Bacillati</taxon>
        <taxon>Actinomycetota</taxon>
        <taxon>Actinomycetes</taxon>
        <taxon>Streptosporangiales</taxon>
        <taxon>Streptosporangiaceae</taxon>
        <taxon>Streptosporangium</taxon>
    </lineage>
</organism>
<gene>
    <name evidence="1" type="ORF">HDA43_005994</name>
</gene>
<dbReference type="InterPro" id="IPR011990">
    <property type="entry name" value="TPR-like_helical_dom_sf"/>
</dbReference>